<dbReference type="InterPro" id="IPR032795">
    <property type="entry name" value="DUF3741-assoc"/>
</dbReference>
<feature type="region of interest" description="Disordered" evidence="1">
    <location>
        <begin position="1"/>
        <end position="28"/>
    </location>
</feature>
<sequence length="733" mass="82752">MGKEWLYWGNGGSRSTKRGRSQERDSTTPPGCMCAVLQLFDFHQFQFTLNQQPSFKPESFLPEEPTILKGVEAPRNSLELEETFMGATSLSSTMKEGENLNIQMGIQIKTRGESTRSSKARTGDSSSECGSSPGTKTPNLVARLMGLDLVPESSSPSFSSTPNPLSKSHLHPRVHNLKQDYFQSRQLLQSRSSSAGSRLDADIMGTRSLPETPRVSLTRRSDVDHRLSLQINKENIGVSEEFEFSKNSAARRRELKVLEDENRSPSNYARQIVKQVKESVSRKVGIDITNTIKNRERERVVEQLKSKKLFKGLTRTGEELSPSKQLTLTQSCSPRLRFLEPKNKPVTTLPANKNPKLLSVDKQSRLTKVSSKPKSTQPLQERIQQQHQNSTRKAVSERFSLKKPPKTSDAMRNKKQEEPFVRTPPTSRTSLSDKKTPLSNDLLNINVPTLLSLKKDPSPSATKLPQKQCTHLSSYSSHRYKQEEATHMPTVQDSSSNDRSNDATTDDGAEFQYIARIMKRTGIDRNTPVLSFTKWYSPSHPLDPSIFHHLEPSFPTTTTNSQLNQRCNRKLLFQLVDEILVQLLRPYINLKPWDVTSITRDSKMYGSQLIDTLCAKIRSFPSADCQVLEDIDGLIETDLCKYQLSQRSVAFEEDGEGIVSEIERDIVDSLVHETAMEVFGVARPFSNRNFFWTEVQTGSDGRHMGLSRDEMPFVGCGPHFPMWPDGGLVKRRC</sequence>
<dbReference type="PANTHER" id="PTHR37751">
    <property type="entry name" value="LOW PROTEIN: M-PHASE INDUCER PHOSPHATASE-LIKE PROTEIN"/>
    <property type="match status" value="1"/>
</dbReference>
<evidence type="ECO:0000259" key="3">
    <source>
        <dbReference type="Pfam" id="PF14383"/>
    </source>
</evidence>
<protein>
    <recommendedName>
        <fullName evidence="5">DUF4378 domain-containing protein</fullName>
    </recommendedName>
</protein>
<evidence type="ECO:0000313" key="4">
    <source>
        <dbReference type="EMBL" id="MPA31948.1"/>
    </source>
</evidence>
<reference evidence="4" key="1">
    <citation type="submission" date="2019-08" db="EMBL/GenBank/DDBJ databases">
        <title>Reference gene set and small RNA set construction with multiple tissues from Davidia involucrata Baill.</title>
        <authorList>
            <person name="Yang H."/>
            <person name="Zhou C."/>
            <person name="Li G."/>
            <person name="Wang J."/>
            <person name="Gao P."/>
            <person name="Wang M."/>
            <person name="Wang R."/>
            <person name="Zhao Y."/>
        </authorList>
    </citation>
    <scope>NUCLEOTIDE SEQUENCE</scope>
    <source>
        <tissue evidence="4">Mixed with DoveR01_LX</tissue>
    </source>
</reference>
<dbReference type="Pfam" id="PF14383">
    <property type="entry name" value="VARLMGL"/>
    <property type="match status" value="1"/>
</dbReference>
<name>A0A5B6YJQ9_DAVIN</name>
<feature type="domain" description="DUF4378" evidence="2">
    <location>
        <begin position="510"/>
        <end position="673"/>
    </location>
</feature>
<dbReference type="PANTHER" id="PTHR37751:SF1">
    <property type="entry name" value="LOW PROTEIN: M-PHASE INDUCER PHOSPHATASE-LIKE PROTEIN"/>
    <property type="match status" value="1"/>
</dbReference>
<evidence type="ECO:0008006" key="5">
    <source>
        <dbReference type="Google" id="ProtNLM"/>
    </source>
</evidence>
<feature type="region of interest" description="Disordered" evidence="1">
    <location>
        <begin position="361"/>
        <end position="440"/>
    </location>
</feature>
<dbReference type="AlphaFoldDB" id="A0A5B6YJQ9"/>
<feature type="region of interest" description="Disordered" evidence="1">
    <location>
        <begin position="452"/>
        <end position="507"/>
    </location>
</feature>
<feature type="compositionally biased region" description="Polar residues" evidence="1">
    <location>
        <begin position="489"/>
        <end position="498"/>
    </location>
</feature>
<gene>
    <name evidence="4" type="ORF">Din_001389</name>
</gene>
<dbReference type="InterPro" id="IPR025486">
    <property type="entry name" value="DUF4378"/>
</dbReference>
<evidence type="ECO:0000256" key="1">
    <source>
        <dbReference type="SAM" id="MobiDB-lite"/>
    </source>
</evidence>
<feature type="domain" description="DUF3741" evidence="3">
    <location>
        <begin position="125"/>
        <end position="155"/>
    </location>
</feature>
<feature type="compositionally biased region" description="Polar residues" evidence="1">
    <location>
        <begin position="123"/>
        <end position="138"/>
    </location>
</feature>
<feature type="compositionally biased region" description="Polar residues" evidence="1">
    <location>
        <begin position="459"/>
        <end position="477"/>
    </location>
</feature>
<dbReference type="EMBL" id="GHES01001389">
    <property type="protein sequence ID" value="MPA31948.1"/>
    <property type="molecule type" value="Transcribed_RNA"/>
</dbReference>
<evidence type="ECO:0000259" key="2">
    <source>
        <dbReference type="Pfam" id="PF14309"/>
    </source>
</evidence>
<proteinExistence type="predicted"/>
<accession>A0A5B6YJQ9</accession>
<feature type="compositionally biased region" description="Polar residues" evidence="1">
    <location>
        <begin position="366"/>
        <end position="393"/>
    </location>
</feature>
<organism evidence="4">
    <name type="scientific">Davidia involucrata</name>
    <name type="common">Dove tree</name>
    <dbReference type="NCBI Taxonomy" id="16924"/>
    <lineage>
        <taxon>Eukaryota</taxon>
        <taxon>Viridiplantae</taxon>
        <taxon>Streptophyta</taxon>
        <taxon>Embryophyta</taxon>
        <taxon>Tracheophyta</taxon>
        <taxon>Spermatophyta</taxon>
        <taxon>Magnoliopsida</taxon>
        <taxon>eudicotyledons</taxon>
        <taxon>Gunneridae</taxon>
        <taxon>Pentapetalae</taxon>
        <taxon>asterids</taxon>
        <taxon>Cornales</taxon>
        <taxon>Nyssaceae</taxon>
        <taxon>Davidia</taxon>
    </lineage>
</organism>
<feature type="compositionally biased region" description="Basic and acidic residues" evidence="1">
    <location>
        <begin position="409"/>
        <end position="420"/>
    </location>
</feature>
<feature type="region of interest" description="Disordered" evidence="1">
    <location>
        <begin position="110"/>
        <end position="138"/>
    </location>
</feature>
<dbReference type="Pfam" id="PF14309">
    <property type="entry name" value="DUF4378"/>
    <property type="match status" value="1"/>
</dbReference>